<evidence type="ECO:0000256" key="3">
    <source>
        <dbReference type="ARBA" id="ARBA00023242"/>
    </source>
</evidence>
<keyword evidence="1" id="KW-0805">Transcription regulation</keyword>
<dbReference type="InterPro" id="IPR051127">
    <property type="entry name" value="Fungal_SecMet_Regulators"/>
</dbReference>
<reference evidence="6" key="1">
    <citation type="submission" date="2022-10" db="EMBL/GenBank/DDBJ databases">
        <title>Culturing micro-colonial fungi from biological soil crusts in the Mojave desert and describing Neophaeococcomyces mojavensis, and introducing the new genera and species Taxawa tesnikishii.</title>
        <authorList>
            <person name="Kurbessoian T."/>
            <person name="Stajich J.E."/>
        </authorList>
    </citation>
    <scope>NUCLEOTIDE SEQUENCE</scope>
    <source>
        <strain evidence="6">TK_41</strain>
    </source>
</reference>
<gene>
    <name evidence="6" type="ORF">H2200_009338</name>
</gene>
<feature type="transmembrane region" description="Helical" evidence="4">
    <location>
        <begin position="230"/>
        <end position="248"/>
    </location>
</feature>
<dbReference type="CDD" id="cd12148">
    <property type="entry name" value="fungal_TF_MHR"/>
    <property type="match status" value="1"/>
</dbReference>
<dbReference type="GO" id="GO:0000435">
    <property type="term" value="P:positive regulation of transcription from RNA polymerase II promoter by galactose"/>
    <property type="evidence" value="ECO:0007669"/>
    <property type="project" value="TreeGrafter"/>
</dbReference>
<dbReference type="AlphaFoldDB" id="A0AA38X3X2"/>
<dbReference type="GO" id="GO:0005634">
    <property type="term" value="C:nucleus"/>
    <property type="evidence" value="ECO:0007669"/>
    <property type="project" value="TreeGrafter"/>
</dbReference>
<evidence type="ECO:0000256" key="1">
    <source>
        <dbReference type="ARBA" id="ARBA00023015"/>
    </source>
</evidence>
<evidence type="ECO:0000313" key="7">
    <source>
        <dbReference type="Proteomes" id="UP001172673"/>
    </source>
</evidence>
<comment type="caution">
    <text evidence="6">The sequence shown here is derived from an EMBL/GenBank/DDBJ whole genome shotgun (WGS) entry which is preliminary data.</text>
</comment>
<keyword evidence="4" id="KW-0472">Membrane</keyword>
<dbReference type="PANTHER" id="PTHR47424">
    <property type="entry name" value="REGULATORY PROTEIN GAL4"/>
    <property type="match status" value="1"/>
</dbReference>
<dbReference type="SMART" id="SM00906">
    <property type="entry name" value="Fungal_trans"/>
    <property type="match status" value="1"/>
</dbReference>
<keyword evidence="3" id="KW-0539">Nucleus</keyword>
<evidence type="ECO:0000313" key="6">
    <source>
        <dbReference type="EMBL" id="KAJ9606377.1"/>
    </source>
</evidence>
<dbReference type="GO" id="GO:0000978">
    <property type="term" value="F:RNA polymerase II cis-regulatory region sequence-specific DNA binding"/>
    <property type="evidence" value="ECO:0007669"/>
    <property type="project" value="TreeGrafter"/>
</dbReference>
<dbReference type="EMBL" id="JAPDRK010000014">
    <property type="protein sequence ID" value="KAJ9606377.1"/>
    <property type="molecule type" value="Genomic_DNA"/>
</dbReference>
<dbReference type="GO" id="GO:0000981">
    <property type="term" value="F:DNA-binding transcription factor activity, RNA polymerase II-specific"/>
    <property type="evidence" value="ECO:0007669"/>
    <property type="project" value="TreeGrafter"/>
</dbReference>
<protein>
    <recommendedName>
        <fullName evidence="5">Xylanolytic transcriptional activator regulatory domain-containing protein</fullName>
    </recommendedName>
</protein>
<evidence type="ECO:0000259" key="5">
    <source>
        <dbReference type="SMART" id="SM00906"/>
    </source>
</evidence>
<keyword evidence="7" id="KW-1185">Reference proteome</keyword>
<evidence type="ECO:0000256" key="4">
    <source>
        <dbReference type="SAM" id="Phobius"/>
    </source>
</evidence>
<evidence type="ECO:0000256" key="2">
    <source>
        <dbReference type="ARBA" id="ARBA00023163"/>
    </source>
</evidence>
<sequence length="425" mass="48747">MTTTDQYKSIYHFYRDEEVLAWRTIGLAARISLEMGLHLWDPPYETFRNPHGRERTNRLFWCIYCLDRRWSFGTGLPFGIQEDDIDPSLPEPNDSHPYLLTSMITYSRIGSKILKTSSGAERAEREDTAFLTYQVQQWYSSLDPEVRVDDDQDLVVVGLSPARNRLRILNRLRKNQLLMLIHRKALFTSTSIAADPRGAKTAVDLARATITMLERIRKTSEIYQSHAVCFNYFLYSALTVILLAAYHAKARFHEYCREEFNMALNLMGGISAKSNVARKLWQIIKHLKVMGPELGILPYMETQQDNPRRECEGHTESNDKTLSWSQSQTQLYGGMGADSGQMLPGAREVSGLGNLMTHTDIPMFTNNYIVDGNLLCSELTDLFQAIDPTRYEQIPPHLLDQSRSQPSTSTFPMPDHFSRTVRNVF</sequence>
<name>A0AA38X3X2_9EURO</name>
<accession>A0AA38X3X2</accession>
<keyword evidence="4" id="KW-0812">Transmembrane</keyword>
<feature type="domain" description="Xylanolytic transcriptional activator regulatory" evidence="5">
    <location>
        <begin position="21"/>
        <end position="96"/>
    </location>
</feature>
<keyword evidence="4" id="KW-1133">Transmembrane helix</keyword>
<dbReference type="GO" id="GO:0008270">
    <property type="term" value="F:zinc ion binding"/>
    <property type="evidence" value="ECO:0007669"/>
    <property type="project" value="InterPro"/>
</dbReference>
<dbReference type="GO" id="GO:0006351">
    <property type="term" value="P:DNA-templated transcription"/>
    <property type="evidence" value="ECO:0007669"/>
    <property type="project" value="InterPro"/>
</dbReference>
<dbReference type="PANTHER" id="PTHR47424:SF5">
    <property type="entry name" value="ZN(II)2CYS6 TRANSCRIPTION FACTOR (EUROFUNG)"/>
    <property type="match status" value="1"/>
</dbReference>
<keyword evidence="2" id="KW-0804">Transcription</keyword>
<dbReference type="Pfam" id="PF04082">
    <property type="entry name" value="Fungal_trans"/>
    <property type="match status" value="1"/>
</dbReference>
<proteinExistence type="predicted"/>
<organism evidence="6 7">
    <name type="scientific">Cladophialophora chaetospira</name>
    <dbReference type="NCBI Taxonomy" id="386627"/>
    <lineage>
        <taxon>Eukaryota</taxon>
        <taxon>Fungi</taxon>
        <taxon>Dikarya</taxon>
        <taxon>Ascomycota</taxon>
        <taxon>Pezizomycotina</taxon>
        <taxon>Eurotiomycetes</taxon>
        <taxon>Chaetothyriomycetidae</taxon>
        <taxon>Chaetothyriales</taxon>
        <taxon>Herpotrichiellaceae</taxon>
        <taxon>Cladophialophora</taxon>
    </lineage>
</organism>
<dbReference type="Proteomes" id="UP001172673">
    <property type="component" value="Unassembled WGS sequence"/>
</dbReference>
<dbReference type="InterPro" id="IPR007219">
    <property type="entry name" value="XnlR_reg_dom"/>
</dbReference>